<accession>A0A098BQ07</accession>
<sequence length="342" mass="37000">MIEERYLSGFGSRRRMLEFAVEQARVVGCDVAHVVEAGEPTDHELLGRHPEGERDLFGVLLAQPPVEDGELAEFEQLGQRPDRHPVVVLFPEVRDELLVGLGSPLAGAFEPPRVRAGNQLPAVGVGPRLGERLREAGGILVREGGGAPEHVPHLHPHRDFEAFDAVHDKHAQPPVEVDDRLSGYQPRSRPVAAEHTGVRAAGVVNVLFGLAEGVEVAGEPVVAHGFEQRGRAVTIAHVDALARQPLDLLFQGQPGLRVLDHEYPLHKRKSARALQQRADHDDSMVARPFGRTLALSSHVGFAARVVWAGQIDTRIIGLRRGDAAGSYLVRVSVAEGRGGDGA</sequence>
<dbReference type="AlphaFoldDB" id="A0A098BQ07"/>
<reference evidence="1 2" key="1">
    <citation type="journal article" date="2014" name="Genome Announc.">
        <title>Draft Genome Sequence of Propane- and Butane-Oxidizing Actinobacterium Rhodococcus ruber IEGM 231.</title>
        <authorList>
            <person name="Ivshina I.B."/>
            <person name="Kuyukina M.S."/>
            <person name="Krivoruchko A.V."/>
            <person name="Barbe V."/>
            <person name="Fischer C."/>
        </authorList>
    </citation>
    <scope>NUCLEOTIDE SEQUENCE [LARGE SCALE GENOMIC DNA]</scope>
</reference>
<proteinExistence type="predicted"/>
<evidence type="ECO:0000313" key="2">
    <source>
        <dbReference type="Proteomes" id="UP000042997"/>
    </source>
</evidence>
<protein>
    <submittedName>
        <fullName evidence="1">Uncharacterized protein</fullName>
    </submittedName>
</protein>
<dbReference type="EMBL" id="CCSD01000082">
    <property type="protein sequence ID" value="CDZ90307.1"/>
    <property type="molecule type" value="Genomic_DNA"/>
</dbReference>
<gene>
    <name evidence="1" type="ORF">RHRU231_690019</name>
</gene>
<evidence type="ECO:0000313" key="1">
    <source>
        <dbReference type="EMBL" id="CDZ90307.1"/>
    </source>
</evidence>
<name>A0A098BQ07_9NOCA</name>
<organism evidence="1 2">
    <name type="scientific">Rhodococcus ruber</name>
    <dbReference type="NCBI Taxonomy" id="1830"/>
    <lineage>
        <taxon>Bacteria</taxon>
        <taxon>Bacillati</taxon>
        <taxon>Actinomycetota</taxon>
        <taxon>Actinomycetes</taxon>
        <taxon>Mycobacteriales</taxon>
        <taxon>Nocardiaceae</taxon>
        <taxon>Rhodococcus</taxon>
    </lineage>
</organism>
<dbReference type="Proteomes" id="UP000042997">
    <property type="component" value="Unassembled WGS sequence"/>
</dbReference>